<keyword evidence="6" id="KW-0460">Magnesium</keyword>
<evidence type="ECO:0000256" key="2">
    <source>
        <dbReference type="ARBA" id="ARBA00019766"/>
    </source>
</evidence>
<accession>A0A9D4LTI7</accession>
<dbReference type="SMART" id="SM00175">
    <property type="entry name" value="RAB"/>
    <property type="match status" value="1"/>
</dbReference>
<dbReference type="GO" id="GO:0046872">
    <property type="term" value="F:metal ion binding"/>
    <property type="evidence" value="ECO:0007669"/>
    <property type="project" value="UniProtKB-KW"/>
</dbReference>
<evidence type="ECO:0000313" key="8">
    <source>
        <dbReference type="EMBL" id="KAH3863736.1"/>
    </source>
</evidence>
<dbReference type="Gene3D" id="3.40.50.300">
    <property type="entry name" value="P-loop containing nucleotide triphosphate hydrolases"/>
    <property type="match status" value="1"/>
</dbReference>
<evidence type="ECO:0000256" key="6">
    <source>
        <dbReference type="PIRSR" id="PIRSR606689-2"/>
    </source>
</evidence>
<name>A0A9D4LTI7_DREPO</name>
<feature type="binding site" evidence="5">
    <location>
        <begin position="120"/>
        <end position="123"/>
    </location>
    <ligand>
        <name>GTP</name>
        <dbReference type="ChEBI" id="CHEBI:37565"/>
    </ligand>
</feature>
<dbReference type="InterPro" id="IPR027417">
    <property type="entry name" value="P-loop_NTPase"/>
</dbReference>
<dbReference type="AlphaFoldDB" id="A0A9D4LTI7"/>
<gene>
    <name evidence="8" type="ORF">DPMN_026734</name>
</gene>
<dbReference type="SMART" id="SM00177">
    <property type="entry name" value="ARF"/>
    <property type="match status" value="1"/>
</dbReference>
<feature type="binding site" evidence="6">
    <location>
        <position position="37"/>
    </location>
    <ligand>
        <name>Mg(2+)</name>
        <dbReference type="ChEBI" id="CHEBI:18420"/>
    </ligand>
</feature>
<feature type="binding site" evidence="6">
    <location>
        <position position="20"/>
    </location>
    <ligand>
        <name>Mg(2+)</name>
        <dbReference type="ChEBI" id="CHEBI:18420"/>
    </ligand>
</feature>
<dbReference type="Pfam" id="PF00025">
    <property type="entry name" value="Arf"/>
    <property type="match status" value="1"/>
</dbReference>
<dbReference type="GO" id="GO:0003924">
    <property type="term" value="F:GTPase activity"/>
    <property type="evidence" value="ECO:0007669"/>
    <property type="project" value="InterPro"/>
</dbReference>
<dbReference type="Proteomes" id="UP000828390">
    <property type="component" value="Unassembled WGS sequence"/>
</dbReference>
<evidence type="ECO:0000256" key="1">
    <source>
        <dbReference type="ARBA" id="ARBA00010290"/>
    </source>
</evidence>
<evidence type="ECO:0000256" key="3">
    <source>
        <dbReference type="ARBA" id="ARBA00022741"/>
    </source>
</evidence>
<reference evidence="8" key="2">
    <citation type="submission" date="2020-11" db="EMBL/GenBank/DDBJ databases">
        <authorList>
            <person name="McCartney M.A."/>
            <person name="Auch B."/>
            <person name="Kono T."/>
            <person name="Mallez S."/>
            <person name="Becker A."/>
            <person name="Gohl D.M."/>
            <person name="Silverstein K.A.T."/>
            <person name="Koren S."/>
            <person name="Bechman K.B."/>
            <person name="Herman A."/>
            <person name="Abrahante J.E."/>
            <person name="Garbe J."/>
        </authorList>
    </citation>
    <scope>NUCLEOTIDE SEQUENCE</scope>
    <source>
        <strain evidence="8">Duluth1</strain>
        <tissue evidence="8">Whole animal</tissue>
    </source>
</reference>
<keyword evidence="3 5" id="KW-0547">Nucleotide-binding</keyword>
<keyword evidence="4 5" id="KW-0342">GTP-binding</keyword>
<dbReference type="InterPro" id="IPR024156">
    <property type="entry name" value="Small_GTPase_ARF"/>
</dbReference>
<evidence type="ECO:0000256" key="7">
    <source>
        <dbReference type="RuleBase" id="RU003925"/>
    </source>
</evidence>
<reference evidence="8" key="1">
    <citation type="journal article" date="2019" name="bioRxiv">
        <title>The Genome of the Zebra Mussel, Dreissena polymorpha: A Resource for Invasive Species Research.</title>
        <authorList>
            <person name="McCartney M.A."/>
            <person name="Auch B."/>
            <person name="Kono T."/>
            <person name="Mallez S."/>
            <person name="Zhang Y."/>
            <person name="Obille A."/>
            <person name="Becker A."/>
            <person name="Abrahante J.E."/>
            <person name="Garbe J."/>
            <person name="Badalamenti J.P."/>
            <person name="Herman A."/>
            <person name="Mangelson H."/>
            <person name="Liachko I."/>
            <person name="Sullivan S."/>
            <person name="Sone E.D."/>
            <person name="Koren S."/>
            <person name="Silverstein K.A.T."/>
            <person name="Beckman K.B."/>
            <person name="Gohl D.M."/>
        </authorList>
    </citation>
    <scope>NUCLEOTIDE SEQUENCE</scope>
    <source>
        <strain evidence="8">Duluth1</strain>
        <tissue evidence="8">Whole animal</tissue>
    </source>
</reference>
<evidence type="ECO:0000256" key="4">
    <source>
        <dbReference type="ARBA" id="ARBA00023134"/>
    </source>
</evidence>
<sequence length="140" mass="15820">MGGSSSTQIAMLGLDLSGKTTCLYRLKFNQYTDTRPTVGFNCEKIEFETPNGKTRVFTIWDVGGQDKTRPLWKSYTRKADGIIYVVDSTDKERLEEAKIELVKLLKSPETFGLPVVILANKQDLPESLEKYEIEKSLGLH</sequence>
<dbReference type="SMART" id="SM00178">
    <property type="entry name" value="SAR"/>
    <property type="match status" value="1"/>
</dbReference>
<dbReference type="NCBIfam" id="TIGR00231">
    <property type="entry name" value="small_GTP"/>
    <property type="match status" value="1"/>
</dbReference>
<evidence type="ECO:0000256" key="5">
    <source>
        <dbReference type="PIRSR" id="PIRSR606689-1"/>
    </source>
</evidence>
<dbReference type="EMBL" id="JAIWYP010000002">
    <property type="protein sequence ID" value="KAH3863736.1"/>
    <property type="molecule type" value="Genomic_DNA"/>
</dbReference>
<comment type="caution">
    <text evidence="8">The sequence shown here is derived from an EMBL/GenBank/DDBJ whole genome shotgun (WGS) entry which is preliminary data.</text>
</comment>
<organism evidence="8 9">
    <name type="scientific">Dreissena polymorpha</name>
    <name type="common">Zebra mussel</name>
    <name type="synonym">Mytilus polymorpha</name>
    <dbReference type="NCBI Taxonomy" id="45954"/>
    <lineage>
        <taxon>Eukaryota</taxon>
        <taxon>Metazoa</taxon>
        <taxon>Spiralia</taxon>
        <taxon>Lophotrochozoa</taxon>
        <taxon>Mollusca</taxon>
        <taxon>Bivalvia</taxon>
        <taxon>Autobranchia</taxon>
        <taxon>Heteroconchia</taxon>
        <taxon>Euheterodonta</taxon>
        <taxon>Imparidentia</taxon>
        <taxon>Neoheterodontei</taxon>
        <taxon>Myida</taxon>
        <taxon>Dreissenoidea</taxon>
        <taxon>Dreissenidae</taxon>
        <taxon>Dreissena</taxon>
    </lineage>
</organism>
<protein>
    <recommendedName>
        <fullName evidence="2">ADP-ribosylation factor-like protein 6</fullName>
    </recommendedName>
</protein>
<dbReference type="PROSITE" id="PS51419">
    <property type="entry name" value="RAB"/>
    <property type="match status" value="1"/>
</dbReference>
<dbReference type="PRINTS" id="PR00328">
    <property type="entry name" value="SAR1GTPBP"/>
</dbReference>
<dbReference type="FunFam" id="3.40.50.300:FF:001166">
    <property type="entry name" value="ADP-ribosylation factor D"/>
    <property type="match status" value="1"/>
</dbReference>
<keyword evidence="9" id="KW-1185">Reference proteome</keyword>
<feature type="binding site" evidence="5">
    <location>
        <begin position="13"/>
        <end position="20"/>
    </location>
    <ligand>
        <name>GTP</name>
        <dbReference type="ChEBI" id="CHEBI:37565"/>
    </ligand>
</feature>
<dbReference type="InterPro" id="IPR006689">
    <property type="entry name" value="Small_GTPase_ARF/SAR"/>
</dbReference>
<dbReference type="InterPro" id="IPR005225">
    <property type="entry name" value="Small_GTP-bd"/>
</dbReference>
<keyword evidence="6" id="KW-0479">Metal-binding</keyword>
<evidence type="ECO:0000313" key="9">
    <source>
        <dbReference type="Proteomes" id="UP000828390"/>
    </source>
</evidence>
<comment type="similarity">
    <text evidence="1 7">Belongs to the small GTPase superfamily. Arf family.</text>
</comment>
<dbReference type="GO" id="GO:0005525">
    <property type="term" value="F:GTP binding"/>
    <property type="evidence" value="ECO:0007669"/>
    <property type="project" value="UniProtKB-KW"/>
</dbReference>
<dbReference type="PANTHER" id="PTHR11711">
    <property type="entry name" value="ADP RIBOSYLATION FACTOR-RELATED"/>
    <property type="match status" value="1"/>
</dbReference>
<dbReference type="PROSITE" id="PS51417">
    <property type="entry name" value="ARF"/>
    <property type="match status" value="1"/>
</dbReference>
<feature type="binding site" evidence="5">
    <location>
        <position position="64"/>
    </location>
    <ligand>
        <name>GTP</name>
        <dbReference type="ChEBI" id="CHEBI:37565"/>
    </ligand>
</feature>
<dbReference type="SUPFAM" id="SSF52540">
    <property type="entry name" value="P-loop containing nucleoside triphosphate hydrolases"/>
    <property type="match status" value="1"/>
</dbReference>
<proteinExistence type="inferred from homology"/>